<evidence type="ECO:0000313" key="1">
    <source>
        <dbReference type="EMBL" id="GAF35804.1"/>
    </source>
</evidence>
<proteinExistence type="predicted"/>
<dbReference type="EMBL" id="BAKI01000004">
    <property type="protein sequence ID" value="GAF35804.1"/>
    <property type="molecule type" value="Genomic_DNA"/>
</dbReference>
<name>X0P9L2_9LACO</name>
<gene>
    <name evidence="1" type="ORF">JCM14108_712</name>
</gene>
<evidence type="ECO:0000313" key="2">
    <source>
        <dbReference type="Proteomes" id="UP000019488"/>
    </source>
</evidence>
<reference evidence="1" key="1">
    <citation type="journal article" date="2014" name="Genome Announc.">
        <title>Draft Genome Sequences of Two Lactobacillus Strains, L. farraginis JCM 14108T and L. composti JCM 14202T, Isolated from Compost of Distilled Shochu Residue.</title>
        <authorList>
            <person name="Yuki M."/>
            <person name="Oshima K."/>
            <person name="Suda W."/>
            <person name="Kitahara M."/>
            <person name="Kitamura K."/>
            <person name="Iida T."/>
            <person name="Hattori M."/>
            <person name="Ohkuma M."/>
        </authorList>
    </citation>
    <scope>NUCLEOTIDE SEQUENCE [LARGE SCALE GENOMIC DNA]</scope>
    <source>
        <strain evidence="1">JCM 14108</strain>
    </source>
</reference>
<sequence length="73" mass="8716">MSNLNSNAQRLIFHAIALGIRYYEVRDEHGEELLMLTYDNLTQVVYANKVNDQPLEYLYELFPDIKEAAWKHW</sequence>
<protein>
    <submittedName>
        <fullName evidence="1">Glutamate-cysteine ligase</fullName>
    </submittedName>
</protein>
<comment type="caution">
    <text evidence="1">The sequence shown here is derived from an EMBL/GenBank/DDBJ whole genome shotgun (WGS) entry which is preliminary data.</text>
</comment>
<organism evidence="1 2">
    <name type="scientific">Lentilactobacillus farraginis DSM 18382 = JCM 14108</name>
    <dbReference type="NCBI Taxonomy" id="1423743"/>
    <lineage>
        <taxon>Bacteria</taxon>
        <taxon>Bacillati</taxon>
        <taxon>Bacillota</taxon>
        <taxon>Bacilli</taxon>
        <taxon>Lactobacillales</taxon>
        <taxon>Lactobacillaceae</taxon>
        <taxon>Lentilactobacillus</taxon>
    </lineage>
</organism>
<dbReference type="GO" id="GO:0016874">
    <property type="term" value="F:ligase activity"/>
    <property type="evidence" value="ECO:0007669"/>
    <property type="project" value="UniProtKB-KW"/>
</dbReference>
<dbReference type="AlphaFoldDB" id="X0P9L2"/>
<accession>X0P9L2</accession>
<dbReference type="Proteomes" id="UP000019488">
    <property type="component" value="Unassembled WGS sequence"/>
</dbReference>
<keyword evidence="1" id="KW-0436">Ligase</keyword>